<gene>
    <name evidence="2" type="ordered locus">sce1815</name>
</gene>
<dbReference type="HOGENOM" id="CLU_683156_0_0_7"/>
<dbReference type="InterPro" id="IPR000906">
    <property type="entry name" value="ZU5_dom"/>
</dbReference>
<sequence length="494" mass="51705">MFASHRLATVETPAVPLLATLSIMGGGDRPRRSKSMKRISFMVFACVAGGLGSVSCGGADADDGAAQGNEPQFSVDAQGGVFTSDDGFKIEVPPGAVSAATDITIERVEGAREGGVGPMYLLGPEGQTFDKPITLTLPITVELEAELGENTILDAYVFTAPAGSDDFTRLGRHDASPAGVITETPHFSRFQAGMVPPAVMASQHAYPMALAADETYLYFASGGTEANAPADSNDGYIYRVKPGTTEVEAMTPADPDPKALWVNASHVYWASGGDNDPVIPSALKRVDKSTLGMETLVEIGYVLSVIGDESSVYFGDGDGHNIYKMPLDGGEPVVLAEGAGAPEHLAQDAQNIYWTGGATTNKVYKVAKAGGDVTVIAENEGEPAGIAVDAQFVYWANAGDGGVFKAPIAGGAKTLIYQGGSMAGLALRGSTLFSTDMSRNRSVQAHDLVTNQTTVLALGQHFAWRILAPEGQDVFWTNGGDYRFEGEIVSYSAP</sequence>
<feature type="domain" description="ZU5" evidence="1">
    <location>
        <begin position="69"/>
        <end position="196"/>
    </location>
</feature>
<accession>A9FJJ8</accession>
<proteinExistence type="predicted"/>
<dbReference type="Gene3D" id="2.60.220.30">
    <property type="match status" value="1"/>
</dbReference>
<dbReference type="InterPro" id="IPR011042">
    <property type="entry name" value="6-blade_b-propeller_TolB-like"/>
</dbReference>
<organism evidence="2 3">
    <name type="scientific">Sorangium cellulosum (strain So ce56)</name>
    <name type="common">Polyangium cellulosum (strain So ce56)</name>
    <dbReference type="NCBI Taxonomy" id="448385"/>
    <lineage>
        <taxon>Bacteria</taxon>
        <taxon>Pseudomonadati</taxon>
        <taxon>Myxococcota</taxon>
        <taxon>Polyangia</taxon>
        <taxon>Polyangiales</taxon>
        <taxon>Polyangiaceae</taxon>
        <taxon>Sorangium</taxon>
    </lineage>
</organism>
<name>A9FJJ8_SORC5</name>
<dbReference type="STRING" id="448385.sce1815"/>
<dbReference type="eggNOG" id="COG3391">
    <property type="taxonomic scope" value="Bacteria"/>
</dbReference>
<protein>
    <recommendedName>
        <fullName evidence="1">ZU5 domain-containing protein</fullName>
    </recommendedName>
</protein>
<reference evidence="2 3" key="1">
    <citation type="journal article" date="2007" name="Nat. Biotechnol.">
        <title>Complete genome sequence of the myxobacterium Sorangium cellulosum.</title>
        <authorList>
            <person name="Schneiker S."/>
            <person name="Perlova O."/>
            <person name="Kaiser O."/>
            <person name="Gerth K."/>
            <person name="Alici A."/>
            <person name="Altmeyer M.O."/>
            <person name="Bartels D."/>
            <person name="Bekel T."/>
            <person name="Beyer S."/>
            <person name="Bode E."/>
            <person name="Bode H.B."/>
            <person name="Bolten C.J."/>
            <person name="Choudhuri J.V."/>
            <person name="Doss S."/>
            <person name="Elnakady Y.A."/>
            <person name="Frank B."/>
            <person name="Gaigalat L."/>
            <person name="Goesmann A."/>
            <person name="Groeger C."/>
            <person name="Gross F."/>
            <person name="Jelsbak L."/>
            <person name="Jelsbak L."/>
            <person name="Kalinowski J."/>
            <person name="Kegler C."/>
            <person name="Knauber T."/>
            <person name="Konietzny S."/>
            <person name="Kopp M."/>
            <person name="Krause L."/>
            <person name="Krug D."/>
            <person name="Linke B."/>
            <person name="Mahmud T."/>
            <person name="Martinez-Arias R."/>
            <person name="McHardy A.C."/>
            <person name="Merai M."/>
            <person name="Meyer F."/>
            <person name="Mormann S."/>
            <person name="Munoz-Dorado J."/>
            <person name="Perez J."/>
            <person name="Pradella S."/>
            <person name="Rachid S."/>
            <person name="Raddatz G."/>
            <person name="Rosenau F."/>
            <person name="Rueckert C."/>
            <person name="Sasse F."/>
            <person name="Scharfe M."/>
            <person name="Schuster S.C."/>
            <person name="Suen G."/>
            <person name="Treuner-Lange A."/>
            <person name="Velicer G.J."/>
            <person name="Vorholter F.-J."/>
            <person name="Weissman K.J."/>
            <person name="Welch R.D."/>
            <person name="Wenzel S.C."/>
            <person name="Whitworth D.E."/>
            <person name="Wilhelm S."/>
            <person name="Wittmann C."/>
            <person name="Bloecker H."/>
            <person name="Puehler A."/>
            <person name="Mueller R."/>
        </authorList>
    </citation>
    <scope>NUCLEOTIDE SEQUENCE [LARGE SCALE GENOMIC DNA]</scope>
    <source>
        <strain evidence="3">So ce56</strain>
    </source>
</reference>
<evidence type="ECO:0000313" key="2">
    <source>
        <dbReference type="EMBL" id="CAN91973.1"/>
    </source>
</evidence>
<dbReference type="Gene3D" id="2.120.10.30">
    <property type="entry name" value="TolB, C-terminal domain"/>
    <property type="match status" value="1"/>
</dbReference>
<dbReference type="AlphaFoldDB" id="A9FJJ8"/>
<dbReference type="KEGG" id="scl:sce1815"/>
<evidence type="ECO:0000313" key="3">
    <source>
        <dbReference type="Proteomes" id="UP000002139"/>
    </source>
</evidence>
<dbReference type="SUPFAM" id="SSF63825">
    <property type="entry name" value="YWTD domain"/>
    <property type="match status" value="1"/>
</dbReference>
<dbReference type="PROSITE" id="PS51145">
    <property type="entry name" value="ZU5"/>
    <property type="match status" value="1"/>
</dbReference>
<evidence type="ECO:0000259" key="1">
    <source>
        <dbReference type="PROSITE" id="PS51145"/>
    </source>
</evidence>
<dbReference type="BioCyc" id="SCEL448385:SCE_RS09325-MONOMER"/>
<dbReference type="Proteomes" id="UP000002139">
    <property type="component" value="Chromosome"/>
</dbReference>
<keyword evidence="3" id="KW-1185">Reference proteome</keyword>
<dbReference type="EMBL" id="AM746676">
    <property type="protein sequence ID" value="CAN91973.1"/>
    <property type="molecule type" value="Genomic_DNA"/>
</dbReference>